<reference evidence="2 3" key="1">
    <citation type="submission" date="2016-10" db="EMBL/GenBank/DDBJ databases">
        <authorList>
            <person name="de Groot N.N."/>
        </authorList>
    </citation>
    <scope>NUCLEOTIDE SEQUENCE [LARGE SCALE GENOMIC DNA]</scope>
    <source>
        <strain evidence="2 3">ATCC 43154</strain>
    </source>
</reference>
<feature type="signal peptide" evidence="1">
    <location>
        <begin position="1"/>
        <end position="24"/>
    </location>
</feature>
<accession>A0A1I4L148</accession>
<evidence type="ECO:0000256" key="1">
    <source>
        <dbReference type="SAM" id="SignalP"/>
    </source>
</evidence>
<dbReference type="EMBL" id="FOTW01000008">
    <property type="protein sequence ID" value="SFL84549.1"/>
    <property type="molecule type" value="Genomic_DNA"/>
</dbReference>
<keyword evidence="1" id="KW-0732">Signal</keyword>
<organism evidence="2 3">
    <name type="scientific">Rugamonas rubra</name>
    <dbReference type="NCBI Taxonomy" id="758825"/>
    <lineage>
        <taxon>Bacteria</taxon>
        <taxon>Pseudomonadati</taxon>
        <taxon>Pseudomonadota</taxon>
        <taxon>Betaproteobacteria</taxon>
        <taxon>Burkholderiales</taxon>
        <taxon>Oxalobacteraceae</taxon>
        <taxon>Telluria group</taxon>
        <taxon>Rugamonas</taxon>
    </lineage>
</organism>
<sequence length="347" mass="37385">MPTIPTLLRGLCCATMLASAAASAQFKPAAAAGLQPAQLAIVVNDDEANSVEIGEYYRQARNIPARNVVHVRIPGKPHKLDAEQFRQLKEQIDGQLGADIQAVLMVWTAPYAVECNSITAAYTMGFDAALCQKPCGPGKPSAYYNTASARPQAEFGMRLSMLLPTESVEQAKALIGRGQVSGFSTPAASAYYLVTSEQARNSRAPFFPRAMVLPQKKLTIKNLHADSLEDAKDIMVYQTGMARVAKLDTLQFLPGALADHLTSVGGDLLGDAQMSSLRWLEAGATASYGTVSEPCNYWQKFPNSTVLLQHYLRGASAIEAYWRSVAWPGQGVFIGEPLAAPYRGAAR</sequence>
<evidence type="ECO:0000313" key="2">
    <source>
        <dbReference type="EMBL" id="SFL84549.1"/>
    </source>
</evidence>
<dbReference type="Proteomes" id="UP000199470">
    <property type="component" value="Unassembled WGS sequence"/>
</dbReference>
<gene>
    <name evidence="2" type="ORF">SAMN02982985_01757</name>
</gene>
<keyword evidence="3" id="KW-1185">Reference proteome</keyword>
<feature type="chain" id="PRO_5011773634" evidence="1">
    <location>
        <begin position="25"/>
        <end position="347"/>
    </location>
</feature>
<protein>
    <submittedName>
        <fullName evidence="2">TIGR03790 family protein</fullName>
    </submittedName>
</protein>
<proteinExistence type="predicted"/>
<dbReference type="AlphaFoldDB" id="A0A1I4L148"/>
<evidence type="ECO:0000313" key="3">
    <source>
        <dbReference type="Proteomes" id="UP000199470"/>
    </source>
</evidence>
<dbReference type="STRING" id="758825.SAMN02982985_01757"/>
<name>A0A1I4L148_9BURK</name>
<dbReference type="InterPro" id="IPR022265">
    <property type="entry name" value="CHP03790"/>
</dbReference>
<dbReference type="NCBIfam" id="TIGR03790">
    <property type="entry name" value="TIGR03790 family protein"/>
    <property type="match status" value="1"/>
</dbReference>
<dbReference type="RefSeq" id="WP_342742483.1">
    <property type="nucleotide sequence ID" value="NZ_FOTW01000008.1"/>
</dbReference>